<comment type="pathway">
    <text evidence="2">Cofactor biosynthesis; 5,6,7,8-tetrahydromethanopterin biosynthesis.</text>
</comment>
<organism evidence="5 6">
    <name type="scientific">Natronorubrum halalkaliphilum</name>
    <dbReference type="NCBI Taxonomy" id="2691917"/>
    <lineage>
        <taxon>Archaea</taxon>
        <taxon>Methanobacteriati</taxon>
        <taxon>Methanobacteriota</taxon>
        <taxon>Stenosarchaea group</taxon>
        <taxon>Halobacteria</taxon>
        <taxon>Halobacteriales</taxon>
        <taxon>Natrialbaceae</taxon>
        <taxon>Natronorubrum</taxon>
    </lineage>
</organism>
<evidence type="ECO:0000256" key="1">
    <source>
        <dbReference type="ARBA" id="ARBA00022679"/>
    </source>
</evidence>
<evidence type="ECO:0000313" key="5">
    <source>
        <dbReference type="EMBL" id="MXV63175.1"/>
    </source>
</evidence>
<dbReference type="Gene3D" id="3.30.230.10">
    <property type="match status" value="1"/>
</dbReference>
<dbReference type="NCBIfam" id="TIGR00144">
    <property type="entry name" value="beta_RFAP_syn"/>
    <property type="match status" value="1"/>
</dbReference>
<dbReference type="EC" id="2.4.2.54" evidence="2"/>
<dbReference type="PIRSF" id="PIRSF004884">
    <property type="entry name" value="Sugar_kin_arch"/>
    <property type="match status" value="1"/>
</dbReference>
<feature type="domain" description="GHMP kinase N-terminal" evidence="3">
    <location>
        <begin position="59"/>
        <end position="108"/>
    </location>
</feature>
<dbReference type="Proteomes" id="UP000434101">
    <property type="component" value="Unassembled WGS sequence"/>
</dbReference>
<dbReference type="UniPathway" id="UPA00065"/>
<dbReference type="OrthoDB" id="85156at2157"/>
<dbReference type="RefSeq" id="WP_160065995.1">
    <property type="nucleotide sequence ID" value="NZ_WUYX01000042.1"/>
</dbReference>
<dbReference type="AlphaFoldDB" id="A0A6B0VPI6"/>
<dbReference type="InterPro" id="IPR013750">
    <property type="entry name" value="GHMP_kinase_C_dom"/>
</dbReference>
<reference evidence="5 6" key="1">
    <citation type="submission" date="2020-01" db="EMBL/GenBank/DDBJ databases">
        <title>Natronorubrum sp. JWXQ-INN 674 isolated from Inner Mongolia Autonomous Region of China.</title>
        <authorList>
            <person name="Xue Q."/>
        </authorList>
    </citation>
    <scope>NUCLEOTIDE SEQUENCE [LARGE SCALE GENOMIC DNA]</scope>
    <source>
        <strain evidence="5 6">JWXQ-INN-674</strain>
    </source>
</reference>
<sequence length="325" mass="33841">MTLATVSAGARLHVGFQNLSLARRRLYGGIGVGLEEPRVTVTAEPAAGVESDDSLVREYASRAVDALGVSGVAVTVEERLPRHVGLGSGTQLALSVLVATARAHGLEPRVRAHAPAMGRGGRSGVGVATFEDGGFVVDAGHPTNRFTTEPPAEGDWTVPPVVARHDLPDDWRFLVVVPEADPGRSGTDEDASMRTVVERADPAVADEIAGVVTRKLLPAAAEGRLEAFGNAIAEIGRKNGVWYTDAQGGVFRPPAGTLVETLEECPVCTGIGQSSWGPVVYGVTDRDHADEAETAARDALSDNGLEGRVILAAPDATGARVRSGH</sequence>
<dbReference type="GO" id="GO:0016301">
    <property type="term" value="F:kinase activity"/>
    <property type="evidence" value="ECO:0007669"/>
    <property type="project" value="UniProtKB-KW"/>
</dbReference>
<protein>
    <recommendedName>
        <fullName evidence="2">Beta-ribofuranosylaminobenzene 5'-phosphate synthase</fullName>
        <shortName evidence="2">Beta-RFA-P synthase</shortName>
        <ecNumber evidence="2">2.4.2.54</ecNumber>
    </recommendedName>
</protein>
<accession>A0A6B0VPI6</accession>
<name>A0A6B0VPI6_9EURY</name>
<dbReference type="InterPro" id="IPR006204">
    <property type="entry name" value="GHMP_kinase_N_dom"/>
</dbReference>
<dbReference type="PANTHER" id="PTHR20861:SF6">
    <property type="entry name" value="BETA-RIBOFURANOSYLPHENOL 5'-PHOSPHATE SYNTHASE"/>
    <property type="match status" value="1"/>
</dbReference>
<dbReference type="InterPro" id="IPR020568">
    <property type="entry name" value="Ribosomal_Su5_D2-typ_SF"/>
</dbReference>
<comment type="function">
    <text evidence="2">Catalyzes the condensation of 4-aminobenzoate (pABA) with 5-phospho-alpha-D-ribose 1-diphosphate (PRPP) to produce beta-ribofuranosylaminobenzene 5'-phosphate (beta-RFA-P).</text>
</comment>
<dbReference type="SUPFAM" id="SSF54211">
    <property type="entry name" value="Ribosomal protein S5 domain 2-like"/>
    <property type="match status" value="1"/>
</dbReference>
<comment type="caution">
    <text evidence="5">The sequence shown here is derived from an EMBL/GenBank/DDBJ whole genome shotgun (WGS) entry which is preliminary data.</text>
</comment>
<gene>
    <name evidence="5" type="ORF">GS429_14070</name>
</gene>
<dbReference type="InterPro" id="IPR004422">
    <property type="entry name" value="RFAP_synthase"/>
</dbReference>
<keyword evidence="6" id="KW-1185">Reference proteome</keyword>
<evidence type="ECO:0000259" key="4">
    <source>
        <dbReference type="Pfam" id="PF08544"/>
    </source>
</evidence>
<dbReference type="GO" id="GO:0005524">
    <property type="term" value="F:ATP binding"/>
    <property type="evidence" value="ECO:0007669"/>
    <property type="project" value="UniProtKB-UniRule"/>
</dbReference>
<evidence type="ECO:0000259" key="3">
    <source>
        <dbReference type="Pfam" id="PF00288"/>
    </source>
</evidence>
<dbReference type="Pfam" id="PF00288">
    <property type="entry name" value="GHMP_kinases_N"/>
    <property type="match status" value="1"/>
</dbReference>
<comment type="catalytic activity">
    <reaction evidence="2">
        <text>5-phospho-alpha-D-ribose 1-diphosphate + 4-hydroxybenzoate + H(+) = 4-(beta-D-ribofuranosyl)phenol 5'-phosphate + CO2 + diphosphate</text>
        <dbReference type="Rhea" id="RHEA:48556"/>
        <dbReference type="ChEBI" id="CHEBI:15378"/>
        <dbReference type="ChEBI" id="CHEBI:16526"/>
        <dbReference type="ChEBI" id="CHEBI:17879"/>
        <dbReference type="ChEBI" id="CHEBI:33019"/>
        <dbReference type="ChEBI" id="CHEBI:58017"/>
        <dbReference type="ChEBI" id="CHEBI:82767"/>
        <dbReference type="EC" id="2.4.2.54"/>
    </reaction>
</comment>
<proteinExistence type="inferred from homology"/>
<evidence type="ECO:0000313" key="6">
    <source>
        <dbReference type="Proteomes" id="UP000434101"/>
    </source>
</evidence>
<feature type="domain" description="GHMP kinase C-terminal" evidence="4">
    <location>
        <begin position="217"/>
        <end position="300"/>
    </location>
</feature>
<dbReference type="PANTHER" id="PTHR20861">
    <property type="entry name" value="HOMOSERINE/4-DIPHOSPHOCYTIDYL-2-C-METHYL-D-ERYTHRITOL KINASE"/>
    <property type="match status" value="1"/>
</dbReference>
<keyword evidence="2" id="KW-0328">Glycosyltransferase</keyword>
<comment type="subunit">
    <text evidence="2">Homodimer.</text>
</comment>
<keyword evidence="1 2" id="KW-0808">Transferase</keyword>
<dbReference type="InterPro" id="IPR014721">
    <property type="entry name" value="Ribsml_uS5_D2-typ_fold_subgr"/>
</dbReference>
<evidence type="ECO:0000256" key="2">
    <source>
        <dbReference type="PIRNR" id="PIRNR004884"/>
    </source>
</evidence>
<comment type="similarity">
    <text evidence="2">Belongs to the beta-RFA-P synthase family.</text>
</comment>
<dbReference type="GO" id="GO:0043793">
    <property type="term" value="F:beta-ribofuranosylaminobenzene 5'-phosphate synthase activity"/>
    <property type="evidence" value="ECO:0007669"/>
    <property type="project" value="UniProtKB-EC"/>
</dbReference>
<keyword evidence="5" id="KW-0418">Kinase</keyword>
<dbReference type="EMBL" id="WUYX01000042">
    <property type="protein sequence ID" value="MXV63175.1"/>
    <property type="molecule type" value="Genomic_DNA"/>
</dbReference>
<dbReference type="Pfam" id="PF08544">
    <property type="entry name" value="GHMP_kinases_C"/>
    <property type="match status" value="1"/>
</dbReference>